<evidence type="ECO:0000256" key="14">
    <source>
        <dbReference type="NCBIfam" id="TIGR00437"/>
    </source>
</evidence>
<dbReference type="FunFam" id="3.40.50.300:FF:000426">
    <property type="entry name" value="Ferrous iron transport protein B"/>
    <property type="match status" value="1"/>
</dbReference>
<keyword evidence="6" id="KW-0997">Cell inner membrane</keyword>
<evidence type="ECO:0000256" key="16">
    <source>
        <dbReference type="PIRSR" id="PIRSR603373-2"/>
    </source>
</evidence>
<keyword evidence="5 17" id="KW-0410">Iron transport</keyword>
<evidence type="ECO:0000256" key="7">
    <source>
        <dbReference type="ARBA" id="ARBA00022692"/>
    </source>
</evidence>
<dbReference type="Pfam" id="PF02421">
    <property type="entry name" value="FeoB_N"/>
    <property type="match status" value="1"/>
</dbReference>
<dbReference type="GO" id="GO:0005886">
    <property type="term" value="C:plasma membrane"/>
    <property type="evidence" value="ECO:0007669"/>
    <property type="project" value="UniProtKB-SubCell"/>
</dbReference>
<feature type="binding site" evidence="16">
    <location>
        <position position="22"/>
    </location>
    <ligand>
        <name>Mg(2+)</name>
        <dbReference type="ChEBI" id="CHEBI:18420"/>
        <label>1</label>
    </ligand>
</feature>
<dbReference type="Pfam" id="PF07664">
    <property type="entry name" value="FeoB_C"/>
    <property type="match status" value="1"/>
</dbReference>
<evidence type="ECO:0000256" key="11">
    <source>
        <dbReference type="ARBA" id="ARBA00023065"/>
    </source>
</evidence>
<evidence type="ECO:0000256" key="13">
    <source>
        <dbReference type="ARBA" id="ARBA00023136"/>
    </source>
</evidence>
<dbReference type="GO" id="GO:0005525">
    <property type="term" value="F:GTP binding"/>
    <property type="evidence" value="ECO:0007669"/>
    <property type="project" value="UniProtKB-KW"/>
</dbReference>
<keyword evidence="8 15" id="KW-0547">Nucleotide-binding</keyword>
<feature type="binding site" evidence="15">
    <location>
        <begin position="33"/>
        <end position="37"/>
    </location>
    <ligand>
        <name>GTP</name>
        <dbReference type="ChEBI" id="CHEBI:37565"/>
        <label>1</label>
    </ligand>
</feature>
<dbReference type="PANTHER" id="PTHR43185:SF1">
    <property type="entry name" value="FE(2+) TRANSPORTER FEOB"/>
    <property type="match status" value="1"/>
</dbReference>
<evidence type="ECO:0000256" key="10">
    <source>
        <dbReference type="ARBA" id="ARBA00023004"/>
    </source>
</evidence>
<feature type="transmembrane region" description="Helical" evidence="17">
    <location>
        <begin position="501"/>
        <end position="519"/>
    </location>
</feature>
<dbReference type="InterPro" id="IPR027417">
    <property type="entry name" value="P-loop_NTPase"/>
</dbReference>
<dbReference type="PANTHER" id="PTHR43185">
    <property type="entry name" value="FERROUS IRON TRANSPORT PROTEIN B"/>
    <property type="match status" value="1"/>
</dbReference>
<organism evidence="19 20">
    <name type="scientific">Lactococcus garvieae</name>
    <dbReference type="NCBI Taxonomy" id="1363"/>
    <lineage>
        <taxon>Bacteria</taxon>
        <taxon>Bacillati</taxon>
        <taxon>Bacillota</taxon>
        <taxon>Bacilli</taxon>
        <taxon>Lactobacillales</taxon>
        <taxon>Streptococcaceae</taxon>
        <taxon>Lactococcus</taxon>
    </lineage>
</organism>
<keyword evidence="11" id="KW-0406">Ion transport</keyword>
<feature type="transmembrane region" description="Helical" evidence="17">
    <location>
        <begin position="663"/>
        <end position="684"/>
    </location>
</feature>
<evidence type="ECO:0000256" key="9">
    <source>
        <dbReference type="ARBA" id="ARBA00022989"/>
    </source>
</evidence>
<dbReference type="Proteomes" id="UP000181969">
    <property type="component" value="Unassembled WGS sequence"/>
</dbReference>
<comment type="similarity">
    <text evidence="17">Belongs to the TRAFAC class TrmE-Era-EngA-EngB-Septin-like GTPase superfamily. FeoB GTPase (TC 9.A.8) family.</text>
</comment>
<feature type="transmembrane region" description="Helical" evidence="17">
    <location>
        <begin position="603"/>
        <end position="626"/>
    </location>
</feature>
<sequence>MTKIALLGNPNSGKTSIFNILTGSNQQVGNWPGVTVECKTGRYKKDKNIAIQDLPGTYSLSPYTLEEQVTRNYLRETPPDVLLNIIDATNLERSLYLTLQLMEFNIPIVIALNMSDLLEYQGKQIDIEKLSYSLGLPVVLTSALKKKGLDEAIRKACQPLEVTPLDYDHRLESALAEIQTICPQAKNHFEQIKLFEGDSLALASLTASQGQELDEIVAITEKIMGDDRESIIVNERYDLIGQIVRLVVTSTHKGQLNVTDKIDRIVTHKWLGLPIFILIMWLVYFLAIQVIGTPASDWLNDNFFGSFLPDVLHQAMDSLAIVPWVQSLLLDGVLAGIGAILGFVPQIFVLFLLLGFLEDSGYMARVAFVMDRIFRRFGLSGKSFIPMLISSGCGVPGIMATRTIEQERDRKITIMVTTFMPCSAKLPIIALVSGAFFHSTSWVAPSAYFLGMAMIILSGIILKKTRMFAGDTSAFILELPTYHLPHFPTVFKYAFDRGLSFIKRAGTIIFALNVALWFLSNYSFTLHQVEPGQSILATLGGYLSIVFAPLGFGEWKATVATLTGLIAKETIVGTMSQLYAQGAEVENNGRAIWTALQNSYTPLAAYSLLVFNLLCAPCIAAISAIYKEMGEVKWTLRAVGFQTAVAYSMSFIIYQLGSAFLTQSITISTLLAALLLVFGLYLIFRRPKYTSNKEELSLELS</sequence>
<reference evidence="19 20" key="1">
    <citation type="submission" date="2016-10" db="EMBL/GenBank/DDBJ databases">
        <authorList>
            <person name="de Groot N.N."/>
        </authorList>
    </citation>
    <scope>NUCLEOTIDE SEQUENCE [LARGE SCALE GENOMIC DNA]</scope>
    <source>
        <strain evidence="19 20">M79</strain>
    </source>
</reference>
<evidence type="ECO:0000313" key="20">
    <source>
        <dbReference type="Proteomes" id="UP000181969"/>
    </source>
</evidence>
<feature type="binding site" evidence="16">
    <location>
        <position position="19"/>
    </location>
    <ligand>
        <name>Mg(2+)</name>
        <dbReference type="ChEBI" id="CHEBI:18420"/>
        <label>2</label>
    </ligand>
</feature>
<dbReference type="NCBIfam" id="TIGR00437">
    <property type="entry name" value="feoB"/>
    <property type="match status" value="1"/>
</dbReference>
<feature type="transmembrane region" description="Helical" evidence="17">
    <location>
        <begin position="337"/>
        <end position="357"/>
    </location>
</feature>
<keyword evidence="13 17" id="KW-0472">Membrane</keyword>
<feature type="binding site" evidence="15">
    <location>
        <begin position="113"/>
        <end position="116"/>
    </location>
    <ligand>
        <name>GTP</name>
        <dbReference type="ChEBI" id="CHEBI:37565"/>
        <label>1</label>
    </ligand>
</feature>
<dbReference type="PROSITE" id="PS51711">
    <property type="entry name" value="G_FEOB"/>
    <property type="match status" value="1"/>
</dbReference>
<keyword evidence="16" id="KW-0479">Metal-binding</keyword>
<feature type="transmembrane region" description="Helical" evidence="17">
    <location>
        <begin position="638"/>
        <end position="657"/>
    </location>
</feature>
<evidence type="ECO:0000259" key="18">
    <source>
        <dbReference type="PROSITE" id="PS51711"/>
    </source>
</evidence>
<evidence type="ECO:0000256" key="3">
    <source>
        <dbReference type="ARBA" id="ARBA00022448"/>
    </source>
</evidence>
<evidence type="ECO:0000256" key="8">
    <source>
        <dbReference type="ARBA" id="ARBA00022741"/>
    </source>
</evidence>
<gene>
    <name evidence="19" type="ORF">SAMN05216438_103174</name>
</gene>
<keyword evidence="10 17" id="KW-0408">Iron</keyword>
<comment type="subcellular location">
    <subcellularLocation>
        <location evidence="2">Cell inner membrane</location>
        <topology evidence="2">Multi-pass membrane protein</topology>
    </subcellularLocation>
    <subcellularLocation>
        <location evidence="17">Cell membrane</location>
        <topology evidence="17">Multi-pass membrane protein</topology>
    </subcellularLocation>
</comment>
<dbReference type="Pfam" id="PF17910">
    <property type="entry name" value="FeoB_Cyto"/>
    <property type="match status" value="1"/>
</dbReference>
<feature type="binding site" evidence="15">
    <location>
        <begin position="53"/>
        <end position="56"/>
    </location>
    <ligand>
        <name>GTP</name>
        <dbReference type="ChEBI" id="CHEBI:37565"/>
        <label>1</label>
    </ligand>
</feature>
<evidence type="ECO:0000256" key="2">
    <source>
        <dbReference type="ARBA" id="ARBA00004429"/>
    </source>
</evidence>
<dbReference type="InterPro" id="IPR041069">
    <property type="entry name" value="FeoB_Cyto"/>
</dbReference>
<evidence type="ECO:0000256" key="5">
    <source>
        <dbReference type="ARBA" id="ARBA00022496"/>
    </source>
</evidence>
<dbReference type="InterPro" id="IPR003373">
    <property type="entry name" value="Fe2_transport_prot-B"/>
</dbReference>
<keyword evidence="12 15" id="KW-0342">GTP-binding</keyword>
<dbReference type="InterPro" id="IPR030389">
    <property type="entry name" value="G_FEOB_dom"/>
</dbReference>
<dbReference type="InterPro" id="IPR011642">
    <property type="entry name" value="Gate_dom"/>
</dbReference>
<evidence type="ECO:0000256" key="6">
    <source>
        <dbReference type="ARBA" id="ARBA00022519"/>
    </source>
</evidence>
<keyword evidence="7 17" id="KW-0812">Transmembrane</keyword>
<dbReference type="InterPro" id="IPR050860">
    <property type="entry name" value="FeoB_GTPase"/>
</dbReference>
<evidence type="ECO:0000256" key="12">
    <source>
        <dbReference type="ARBA" id="ARBA00023134"/>
    </source>
</evidence>
<evidence type="ECO:0000256" key="15">
    <source>
        <dbReference type="PIRSR" id="PIRSR603373-1"/>
    </source>
</evidence>
<evidence type="ECO:0000256" key="17">
    <source>
        <dbReference type="RuleBase" id="RU362098"/>
    </source>
</evidence>
<dbReference type="CDD" id="cd01879">
    <property type="entry name" value="FeoB"/>
    <property type="match status" value="1"/>
</dbReference>
<dbReference type="OrthoDB" id="9809127at2"/>
<proteinExistence type="inferred from homology"/>
<name>A0A1I4GAM0_9LACT</name>
<dbReference type="GO" id="GO:0046872">
    <property type="term" value="F:metal ion binding"/>
    <property type="evidence" value="ECO:0007669"/>
    <property type="project" value="UniProtKB-KW"/>
</dbReference>
<dbReference type="RefSeq" id="WP_074750828.1">
    <property type="nucleotide sequence ID" value="NZ_CAXVJC010000002.1"/>
</dbReference>
<keyword evidence="16" id="KW-0460">Magnesium</keyword>
<feature type="transmembrane region" description="Helical" evidence="17">
    <location>
        <begin position="270"/>
        <end position="291"/>
    </location>
</feature>
<feature type="transmembrane region" description="Helical" evidence="17">
    <location>
        <begin position="442"/>
        <end position="462"/>
    </location>
</feature>
<feature type="binding site" evidence="16">
    <location>
        <position position="23"/>
    </location>
    <ligand>
        <name>Mg(2+)</name>
        <dbReference type="ChEBI" id="CHEBI:18420"/>
        <label>2</label>
    </ligand>
</feature>
<protein>
    <recommendedName>
        <fullName evidence="14 17">Ferrous iron transport protein B</fullName>
    </recommendedName>
</protein>
<keyword evidence="4" id="KW-1003">Cell membrane</keyword>
<dbReference type="Gene3D" id="3.40.50.300">
    <property type="entry name" value="P-loop containing nucleotide triphosphate hydrolases"/>
    <property type="match status" value="1"/>
</dbReference>
<dbReference type="AlphaFoldDB" id="A0A1I4GAM0"/>
<dbReference type="Pfam" id="PF07670">
    <property type="entry name" value="Gate"/>
    <property type="match status" value="2"/>
</dbReference>
<feature type="binding site" evidence="15">
    <location>
        <begin position="8"/>
        <end position="15"/>
    </location>
    <ligand>
        <name>GTP</name>
        <dbReference type="ChEBI" id="CHEBI:37565"/>
        <label>1</label>
    </ligand>
</feature>
<dbReference type="Gene3D" id="1.10.287.1770">
    <property type="match status" value="1"/>
</dbReference>
<feature type="transmembrane region" description="Helical" evidence="17">
    <location>
        <begin position="412"/>
        <end position="436"/>
    </location>
</feature>
<accession>A0A1I4GAM0</accession>
<evidence type="ECO:0000256" key="1">
    <source>
        <dbReference type="ARBA" id="ARBA00003926"/>
    </source>
</evidence>
<dbReference type="InterPro" id="IPR011640">
    <property type="entry name" value="Fe2_transport_prot_B_C"/>
</dbReference>
<feature type="transmembrane region" description="Helical" evidence="17">
    <location>
        <begin position="377"/>
        <end position="400"/>
    </location>
</feature>
<evidence type="ECO:0000313" key="19">
    <source>
        <dbReference type="EMBL" id="SFL27102.1"/>
    </source>
</evidence>
<evidence type="ECO:0000256" key="4">
    <source>
        <dbReference type="ARBA" id="ARBA00022475"/>
    </source>
</evidence>
<dbReference type="EMBL" id="FOTJ01000003">
    <property type="protein sequence ID" value="SFL27102.1"/>
    <property type="molecule type" value="Genomic_DNA"/>
</dbReference>
<keyword evidence="9 17" id="KW-1133">Transmembrane helix</keyword>
<dbReference type="SUPFAM" id="SSF52540">
    <property type="entry name" value="P-loop containing nucleoside triphosphate hydrolases"/>
    <property type="match status" value="1"/>
</dbReference>
<dbReference type="GO" id="GO:0015093">
    <property type="term" value="F:ferrous iron transmembrane transporter activity"/>
    <property type="evidence" value="ECO:0007669"/>
    <property type="project" value="UniProtKB-UniRule"/>
</dbReference>
<comment type="function">
    <text evidence="1 17">Probable transporter of a GTP-driven Fe(2+) uptake system.</text>
</comment>
<keyword evidence="3 17" id="KW-0813">Transport</keyword>
<feature type="domain" description="FeoB-type G" evidence="18">
    <location>
        <begin position="1"/>
        <end position="162"/>
    </location>
</feature>